<dbReference type="MEROPS" id="C82.A01"/>
<evidence type="ECO:0000256" key="4">
    <source>
        <dbReference type="ARBA" id="ARBA00022960"/>
    </source>
</evidence>
<dbReference type="HOGENOM" id="CLU_032558_2_1_10"/>
<reference evidence="10 11" key="1">
    <citation type="journal article" date="2009" name="Stand. Genomic Sci.">
        <title>Complete genome sequence of Pedobacter heparinus type strain (HIM 762-3).</title>
        <authorList>
            <person name="Han C."/>
            <person name="Spring S."/>
            <person name="Lapidus A."/>
            <person name="Del Rio T.G."/>
            <person name="Tice H."/>
            <person name="Copeland A."/>
            <person name="Cheng J.F."/>
            <person name="Lucas S."/>
            <person name="Chen F."/>
            <person name="Nolan M."/>
            <person name="Bruce D."/>
            <person name="Goodwin L."/>
            <person name="Pitluck S."/>
            <person name="Ivanova N."/>
            <person name="Mavromatis K."/>
            <person name="Mikhailova N."/>
            <person name="Pati A."/>
            <person name="Chen A."/>
            <person name="Palaniappan K."/>
            <person name="Land M."/>
            <person name="Hauser L."/>
            <person name="Chang Y.J."/>
            <person name="Jeffries C.C."/>
            <person name="Saunders E."/>
            <person name="Chertkov O."/>
            <person name="Brettin T."/>
            <person name="Goker M."/>
            <person name="Rohde M."/>
            <person name="Bristow J."/>
            <person name="Eisen J.A."/>
            <person name="Markowitz V."/>
            <person name="Hugenholtz P."/>
            <person name="Kyrpides N.C."/>
            <person name="Klenk H.P."/>
            <person name="Detter J.C."/>
        </authorList>
    </citation>
    <scope>NUCLEOTIDE SEQUENCE [LARGE SCALE GENOMIC DNA]</scope>
    <source>
        <strain evidence="11">ATCC 13125 / DSM 2366 / CIP 104194 / JCM 7457 / NBRC 12017 / NCIMB 9290 / NRRL B-14731 / HIM 762-3</strain>
    </source>
</reference>
<dbReference type="GO" id="GO:0071555">
    <property type="term" value="P:cell wall organization"/>
    <property type="evidence" value="ECO:0007669"/>
    <property type="project" value="UniProtKB-UniRule"/>
</dbReference>
<comment type="pathway">
    <text evidence="1 7">Cell wall biogenesis; peptidoglycan biosynthesis.</text>
</comment>
<evidence type="ECO:0000256" key="8">
    <source>
        <dbReference type="SAM" id="SignalP"/>
    </source>
</evidence>
<dbReference type="OrthoDB" id="9809748at2"/>
<evidence type="ECO:0000256" key="3">
    <source>
        <dbReference type="ARBA" id="ARBA00022679"/>
    </source>
</evidence>
<feature type="active site" description="Nucleophile" evidence="7">
    <location>
        <position position="161"/>
    </location>
</feature>
<dbReference type="KEGG" id="phe:Phep_0696"/>
<evidence type="ECO:0000313" key="11">
    <source>
        <dbReference type="Proteomes" id="UP000000852"/>
    </source>
</evidence>
<dbReference type="PROSITE" id="PS52029">
    <property type="entry name" value="LD_TPASE"/>
    <property type="match status" value="1"/>
</dbReference>
<dbReference type="SUPFAM" id="SSF141523">
    <property type="entry name" value="L,D-transpeptidase catalytic domain-like"/>
    <property type="match status" value="1"/>
</dbReference>
<dbReference type="RefSeq" id="WP_012780864.1">
    <property type="nucleotide sequence ID" value="NC_013061.1"/>
</dbReference>
<evidence type="ECO:0000256" key="5">
    <source>
        <dbReference type="ARBA" id="ARBA00022984"/>
    </source>
</evidence>
<feature type="domain" description="L,D-TPase catalytic" evidence="9">
    <location>
        <begin position="59"/>
        <end position="192"/>
    </location>
</feature>
<evidence type="ECO:0000259" key="9">
    <source>
        <dbReference type="PROSITE" id="PS52029"/>
    </source>
</evidence>
<evidence type="ECO:0000256" key="2">
    <source>
        <dbReference type="ARBA" id="ARBA00005992"/>
    </source>
</evidence>
<dbReference type="EMBL" id="CP001681">
    <property type="protein sequence ID" value="ACU02918.1"/>
    <property type="molecule type" value="Genomic_DNA"/>
</dbReference>
<keyword evidence="4 7" id="KW-0133">Cell shape</keyword>
<dbReference type="CDD" id="cd16913">
    <property type="entry name" value="YkuD_like"/>
    <property type="match status" value="1"/>
</dbReference>
<evidence type="ECO:0000313" key="10">
    <source>
        <dbReference type="EMBL" id="ACU02918.1"/>
    </source>
</evidence>
<dbReference type="GO" id="GO:0009252">
    <property type="term" value="P:peptidoglycan biosynthetic process"/>
    <property type="evidence" value="ECO:0007669"/>
    <property type="project" value="UniProtKB-UniPathway"/>
</dbReference>
<keyword evidence="11" id="KW-1185">Reference proteome</keyword>
<dbReference type="Proteomes" id="UP000000852">
    <property type="component" value="Chromosome"/>
</dbReference>
<sequence length="244" mass="27915">MKLLFKLILLLTMTIPAFAQSEFKTEQLTFDRVKAAYDEKWANLQTELSAAGITRPFKLYIAAYKNEGKLELWLKTNGQKAYKLFKIYDFCAHSGTLGPKVKEGDLQTPEGFYYINVFNPKSSFHLSLGVNYPNKVDERRSGKERPGGDIYIHGNCVTVGCIPLTDDKIKEVYVLAVEAKNAGQDPIPVHIFPFKMTSVNLNIQLKQYPAQRALWTNLETGYRYFEKHNNLPVVTEKEGKYLFK</sequence>
<dbReference type="InterPro" id="IPR038063">
    <property type="entry name" value="Transpep_catalytic_dom"/>
</dbReference>
<dbReference type="InterPro" id="IPR005490">
    <property type="entry name" value="LD_TPept_cat_dom"/>
</dbReference>
<name>C6Y1E2_PEDHD</name>
<comment type="similarity">
    <text evidence="2">Belongs to the YkuD family.</text>
</comment>
<feature type="signal peptide" evidence="8">
    <location>
        <begin position="1"/>
        <end position="19"/>
    </location>
</feature>
<dbReference type="GO" id="GO:0004180">
    <property type="term" value="F:carboxypeptidase activity"/>
    <property type="evidence" value="ECO:0007669"/>
    <property type="project" value="UniProtKB-ARBA"/>
</dbReference>
<feature type="chain" id="PRO_5002974575" evidence="8">
    <location>
        <begin position="20"/>
        <end position="244"/>
    </location>
</feature>
<gene>
    <name evidence="10" type="ordered locus">Phep_0696</name>
</gene>
<dbReference type="AlphaFoldDB" id="C6Y1E2"/>
<evidence type="ECO:0000256" key="1">
    <source>
        <dbReference type="ARBA" id="ARBA00004752"/>
    </source>
</evidence>
<dbReference type="eggNOG" id="COG3034">
    <property type="taxonomic scope" value="Bacteria"/>
</dbReference>
<evidence type="ECO:0000256" key="6">
    <source>
        <dbReference type="ARBA" id="ARBA00023316"/>
    </source>
</evidence>
<proteinExistence type="inferred from homology"/>
<accession>C6Y1E2</accession>
<dbReference type="UniPathway" id="UPA00219"/>
<evidence type="ECO:0000256" key="7">
    <source>
        <dbReference type="PROSITE-ProRule" id="PRU01373"/>
    </source>
</evidence>
<dbReference type="GO" id="GO:0008360">
    <property type="term" value="P:regulation of cell shape"/>
    <property type="evidence" value="ECO:0007669"/>
    <property type="project" value="UniProtKB-UniRule"/>
</dbReference>
<keyword evidence="6 7" id="KW-0961">Cell wall biogenesis/degradation</keyword>
<keyword evidence="8" id="KW-0732">Signal</keyword>
<dbReference type="STRING" id="485917.Phep_0696"/>
<organism evidence="10 11">
    <name type="scientific">Pedobacter heparinus (strain ATCC 13125 / DSM 2366 / CIP 104194 / JCM 7457 / NBRC 12017 / NCIMB 9290 / NRRL B-14731 / HIM 762-3)</name>
    <dbReference type="NCBI Taxonomy" id="485917"/>
    <lineage>
        <taxon>Bacteria</taxon>
        <taxon>Pseudomonadati</taxon>
        <taxon>Bacteroidota</taxon>
        <taxon>Sphingobacteriia</taxon>
        <taxon>Sphingobacteriales</taxon>
        <taxon>Sphingobacteriaceae</taxon>
        <taxon>Pedobacter</taxon>
    </lineage>
</organism>
<dbReference type="PANTHER" id="PTHR36699:SF1">
    <property type="entry name" value="L,D-TRANSPEPTIDASE YAFK-RELATED"/>
    <property type="match status" value="1"/>
</dbReference>
<feature type="active site" description="Proton donor/acceptor" evidence="7">
    <location>
        <position position="153"/>
    </location>
</feature>
<dbReference type="Pfam" id="PF03734">
    <property type="entry name" value="YkuD"/>
    <property type="match status" value="1"/>
</dbReference>
<keyword evidence="3" id="KW-0808">Transferase</keyword>
<keyword evidence="5 7" id="KW-0573">Peptidoglycan synthesis</keyword>
<protein>
    <submittedName>
        <fullName evidence="10">ErfK/YbiS/YcfS/YnhG family protein</fullName>
    </submittedName>
</protein>
<dbReference type="PANTHER" id="PTHR36699">
    <property type="entry name" value="LD-TRANSPEPTIDASE"/>
    <property type="match status" value="1"/>
</dbReference>
<dbReference type="GO" id="GO:0016740">
    <property type="term" value="F:transferase activity"/>
    <property type="evidence" value="ECO:0007669"/>
    <property type="project" value="UniProtKB-KW"/>
</dbReference>